<gene>
    <name evidence="5" type="ORF">L6E24_00355</name>
    <name evidence="4" type="ORF">L6E24_12730</name>
</gene>
<reference evidence="5" key="1">
    <citation type="submission" date="2022-04" db="EMBL/GenBank/DDBJ databases">
        <title>Complete genome of Methanoplanus endosymbiosus DSM 3599.</title>
        <authorList>
            <person name="Chen S.-C."/>
            <person name="You Y.-T."/>
            <person name="Zhou Y.-Z."/>
            <person name="Lai M.-C."/>
        </authorList>
    </citation>
    <scope>NUCLEOTIDE SEQUENCE</scope>
    <source>
        <strain evidence="5">DSM 3599</strain>
    </source>
</reference>
<dbReference type="PANTHER" id="PTHR34614:SF2">
    <property type="entry name" value="TRANSPOSASE IS4-LIKE DOMAIN-CONTAINING PROTEIN"/>
    <property type="match status" value="1"/>
</dbReference>
<dbReference type="Pfam" id="PF14104">
    <property type="entry name" value="DUF4277"/>
    <property type="match status" value="1"/>
</dbReference>
<keyword evidence="1" id="KW-0472">Membrane</keyword>
<dbReference type="Proteomes" id="UP001060368">
    <property type="component" value="Chromosome"/>
</dbReference>
<dbReference type="RefSeq" id="WP_257742356.1">
    <property type="nucleotide sequence ID" value="NZ_CP096115.1"/>
</dbReference>
<keyword evidence="1" id="KW-0812">Transmembrane</keyword>
<evidence type="ECO:0000313" key="6">
    <source>
        <dbReference type="Proteomes" id="UP001060368"/>
    </source>
</evidence>
<evidence type="ECO:0000313" key="5">
    <source>
        <dbReference type="EMBL" id="UUX92613.1"/>
    </source>
</evidence>
<sequence>MAHKSYKSKKVLKDLLKGAVKKEKSGDKRTPLPAIIVACFLDRLNFVEFLNEHLTWDSQQWRVSPGNLAKAIVLVPFLNNGPRIAIQAINEQFEPLDMSLLFNDEVKSEWLTRDAFATMLDRFYDAGCEFLFTNIALKTYSAFNIPFNAVFHGDTTSISLYGEYETDEEDESLPKICRGVSKDGKRNLKQIMVGLITDRLGIPLRATVRDGSQNDAKWNHTVIDSLKELLNNSKDKLTYIADSKLATGPNIKKLMEANSLFVTRCPASFEKKIAQKVTNEAYTSSDWKDIGAYRESKKGELTTYEAQEFQKEICGKVCRLLVLRSGDRQKKVNKVLEKKKDEAKSTIRESIIKKFSCEADAKKEIELLNSKLKKGLWTVDFTLKTEEVVVEKRARGRPPKDAPPPKKEVQWLIEMDKMTIVKDKYEALVRKTESFVLFTNVTYEQASTVEILRLYKGQKTVEDNFSVLKKPAMVDTLFLKLPRRITALVTILSFALLVQVIIRVLVRRNLDTMEEKPGLDYNGKPLERVGLKKIMHFLGYYTVITRPDGIDYECKTDVHEPHIVTWLKLLEIDSLEI</sequence>
<dbReference type="NCBIfam" id="NF033559">
    <property type="entry name" value="transpos_IS1634"/>
    <property type="match status" value="1"/>
</dbReference>
<dbReference type="GO" id="GO:0003677">
    <property type="term" value="F:DNA binding"/>
    <property type="evidence" value="ECO:0007669"/>
    <property type="project" value="InterPro"/>
</dbReference>
<accession>A0A9E7PM01</accession>
<evidence type="ECO:0000313" key="4">
    <source>
        <dbReference type="EMBL" id="UUX92205.1"/>
    </source>
</evidence>
<dbReference type="InterPro" id="IPR047654">
    <property type="entry name" value="IS1634_transpos"/>
</dbReference>
<dbReference type="PANTHER" id="PTHR34614">
    <property type="match status" value="1"/>
</dbReference>
<dbReference type="GO" id="GO:0006313">
    <property type="term" value="P:DNA transposition"/>
    <property type="evidence" value="ECO:0007669"/>
    <property type="project" value="InterPro"/>
</dbReference>
<keyword evidence="1" id="KW-1133">Transmembrane helix</keyword>
<keyword evidence="6" id="KW-1185">Reference proteome</keyword>
<evidence type="ECO:0000259" key="2">
    <source>
        <dbReference type="Pfam" id="PF01609"/>
    </source>
</evidence>
<dbReference type="Pfam" id="PF01609">
    <property type="entry name" value="DDE_Tnp_1"/>
    <property type="match status" value="1"/>
</dbReference>
<protein>
    <submittedName>
        <fullName evidence="5">IS1634 family transposase</fullName>
    </submittedName>
</protein>
<organism evidence="5 6">
    <name type="scientific">Methanoplanus endosymbiosus</name>
    <dbReference type="NCBI Taxonomy" id="33865"/>
    <lineage>
        <taxon>Archaea</taxon>
        <taxon>Methanobacteriati</taxon>
        <taxon>Methanobacteriota</taxon>
        <taxon>Stenosarchaea group</taxon>
        <taxon>Methanomicrobia</taxon>
        <taxon>Methanomicrobiales</taxon>
        <taxon>Methanomicrobiaceae</taxon>
        <taxon>Methanoplanus</taxon>
    </lineage>
</organism>
<feature type="domain" description="DUF4277" evidence="3">
    <location>
        <begin position="36"/>
        <end position="137"/>
    </location>
</feature>
<dbReference type="InterPro" id="IPR025457">
    <property type="entry name" value="DUF4277"/>
</dbReference>
<name>A0A9E7PM01_9EURY</name>
<feature type="transmembrane region" description="Helical" evidence="1">
    <location>
        <begin position="485"/>
        <end position="506"/>
    </location>
</feature>
<dbReference type="AlphaFoldDB" id="A0A9E7PM01"/>
<dbReference type="EMBL" id="CP096115">
    <property type="protein sequence ID" value="UUX92613.1"/>
    <property type="molecule type" value="Genomic_DNA"/>
</dbReference>
<dbReference type="GeneID" id="74308582"/>
<dbReference type="KEGG" id="mend:L6E24_00355"/>
<evidence type="ECO:0000259" key="3">
    <source>
        <dbReference type="Pfam" id="PF14104"/>
    </source>
</evidence>
<proteinExistence type="predicted"/>
<evidence type="ECO:0000256" key="1">
    <source>
        <dbReference type="SAM" id="Phobius"/>
    </source>
</evidence>
<dbReference type="EMBL" id="CP096115">
    <property type="protein sequence ID" value="UUX92205.1"/>
    <property type="molecule type" value="Genomic_DNA"/>
</dbReference>
<dbReference type="GO" id="GO:0004803">
    <property type="term" value="F:transposase activity"/>
    <property type="evidence" value="ECO:0007669"/>
    <property type="project" value="InterPro"/>
</dbReference>
<feature type="domain" description="Transposase IS4-like" evidence="2">
    <location>
        <begin position="181"/>
        <end position="497"/>
    </location>
</feature>
<dbReference type="InterPro" id="IPR002559">
    <property type="entry name" value="Transposase_11"/>
</dbReference>
<dbReference type="KEGG" id="mend:L6E24_12730"/>